<comment type="caution">
    <text evidence="7">The sequence shown here is derived from an EMBL/GenBank/DDBJ whole genome shotgun (WGS) entry which is preliminary data.</text>
</comment>
<feature type="domain" description="Leucine-binding protein" evidence="6">
    <location>
        <begin position="35"/>
        <end position="369"/>
    </location>
</feature>
<reference evidence="7 8" key="1">
    <citation type="submission" date="2018-06" db="EMBL/GenBank/DDBJ databases">
        <title>Azoarcus communis strain SWub3 genome.</title>
        <authorList>
            <person name="Zorraquino Salvo V."/>
            <person name="Toubiana D."/>
            <person name="Blumwald E."/>
        </authorList>
    </citation>
    <scope>NUCLEOTIDE SEQUENCE [LARGE SCALE GENOMIC DNA]</scope>
    <source>
        <strain evidence="7 8">SWub3</strain>
    </source>
</reference>
<dbReference type="PANTHER" id="PTHR47235">
    <property type="entry name" value="BLR6548 PROTEIN"/>
    <property type="match status" value="1"/>
</dbReference>
<dbReference type="Gene3D" id="3.40.50.2300">
    <property type="match status" value="2"/>
</dbReference>
<dbReference type="OrthoDB" id="9777352at2"/>
<evidence type="ECO:0000313" key="8">
    <source>
        <dbReference type="Proteomes" id="UP000248259"/>
    </source>
</evidence>
<dbReference type="SUPFAM" id="SSF53822">
    <property type="entry name" value="Periplasmic binding protein-like I"/>
    <property type="match status" value="1"/>
</dbReference>
<organism evidence="7 8">
    <name type="scientific">Parazoarcus communis SWub3 = DSM 12120</name>
    <dbReference type="NCBI Taxonomy" id="1121029"/>
    <lineage>
        <taxon>Bacteria</taxon>
        <taxon>Pseudomonadati</taxon>
        <taxon>Pseudomonadota</taxon>
        <taxon>Betaproteobacteria</taxon>
        <taxon>Rhodocyclales</taxon>
        <taxon>Zoogloeaceae</taxon>
        <taxon>Parazoarcus</taxon>
    </lineage>
</organism>
<dbReference type="PRINTS" id="PR00337">
    <property type="entry name" value="LEUILEVALBP"/>
</dbReference>
<dbReference type="CDD" id="cd06326">
    <property type="entry name" value="PBP1_ABC_ligand_binding-like"/>
    <property type="match status" value="1"/>
</dbReference>
<keyword evidence="4" id="KW-0029">Amino-acid transport</keyword>
<dbReference type="PANTHER" id="PTHR47235:SF1">
    <property type="entry name" value="BLR6548 PROTEIN"/>
    <property type="match status" value="1"/>
</dbReference>
<dbReference type="EMBL" id="QKOE01000018">
    <property type="protein sequence ID" value="PZA15040.1"/>
    <property type="molecule type" value="Genomic_DNA"/>
</dbReference>
<evidence type="ECO:0000313" key="7">
    <source>
        <dbReference type="EMBL" id="PZA15040.1"/>
    </source>
</evidence>
<name>A0A323UTN8_9RHOO</name>
<evidence type="ECO:0000256" key="5">
    <source>
        <dbReference type="SAM" id="SignalP"/>
    </source>
</evidence>
<dbReference type="InterPro" id="IPR028081">
    <property type="entry name" value="Leu-bd"/>
</dbReference>
<evidence type="ECO:0000256" key="4">
    <source>
        <dbReference type="ARBA" id="ARBA00022970"/>
    </source>
</evidence>
<proteinExistence type="inferred from homology"/>
<evidence type="ECO:0000256" key="1">
    <source>
        <dbReference type="ARBA" id="ARBA00010062"/>
    </source>
</evidence>
<gene>
    <name evidence="7" type="ORF">DNK49_18750</name>
</gene>
<sequence length="380" mass="41171">MNRLHGLLTRTLLSFGILLSPLAAAQTGIGDNRILIGQSAALSGPAAELGREMQLGAKVYLDALNAQGGVNERKIELISLDDGYEPERAAENTRKLINEHKVFALFGYVGTPTSLAALPIFTENQVPFIGAFTGAEALRTPFNRHIFNVRASYFDETERIVEQLVTTGVRNIAVFYQNDTYGKAGLEGVERALKKRNLELGVTATVERNSTDVKAAVQTLLKASPDAVIQISAYASCAALIREMRKSGSFASFYNVSFVGSRALANELGPDAAGVVISQVVPLPWGGIEPVVRDYQKAMQRAGHTDYSFTSLEGYIAARVMVEGLRRAGRNLTRDGLISALESMNNHDAGGFAISFSPRNHNGSSYVDLTILSRNGRFVR</sequence>
<feature type="chain" id="PRO_5016239296" evidence="5">
    <location>
        <begin position="26"/>
        <end position="380"/>
    </location>
</feature>
<dbReference type="GO" id="GO:0006865">
    <property type="term" value="P:amino acid transport"/>
    <property type="evidence" value="ECO:0007669"/>
    <property type="project" value="UniProtKB-KW"/>
</dbReference>
<dbReference type="InterPro" id="IPR000709">
    <property type="entry name" value="Leu_Ile_Val-bd"/>
</dbReference>
<dbReference type="AlphaFoldDB" id="A0A323UTN8"/>
<feature type="signal peptide" evidence="5">
    <location>
        <begin position="1"/>
        <end position="25"/>
    </location>
</feature>
<comment type="similarity">
    <text evidence="1">Belongs to the leucine-binding protein family.</text>
</comment>
<protein>
    <submittedName>
        <fullName evidence="7">ABC transporter permease</fullName>
    </submittedName>
</protein>
<accession>A0A323UTN8</accession>
<keyword evidence="3 5" id="KW-0732">Signal</keyword>
<dbReference type="InterPro" id="IPR028082">
    <property type="entry name" value="Peripla_BP_I"/>
</dbReference>
<evidence type="ECO:0000256" key="3">
    <source>
        <dbReference type="ARBA" id="ARBA00022729"/>
    </source>
</evidence>
<dbReference type="Proteomes" id="UP000248259">
    <property type="component" value="Unassembled WGS sequence"/>
</dbReference>
<evidence type="ECO:0000256" key="2">
    <source>
        <dbReference type="ARBA" id="ARBA00022448"/>
    </source>
</evidence>
<dbReference type="Pfam" id="PF13458">
    <property type="entry name" value="Peripla_BP_6"/>
    <property type="match status" value="1"/>
</dbReference>
<evidence type="ECO:0000259" key="6">
    <source>
        <dbReference type="Pfam" id="PF13458"/>
    </source>
</evidence>
<dbReference type="RefSeq" id="WP_110528209.1">
    <property type="nucleotide sequence ID" value="NZ_QKOE01000018.1"/>
</dbReference>
<keyword evidence="8" id="KW-1185">Reference proteome</keyword>
<keyword evidence="2" id="KW-0813">Transport</keyword>